<reference evidence="2 3" key="1">
    <citation type="submission" date="2020-07" db="EMBL/GenBank/DDBJ databases">
        <title>Genomic diversity of species in the Neisseriaceae family.</title>
        <authorList>
            <person name="Vincent A.T."/>
            <person name="Bernet E."/>
            <person name="Veyrier F.J."/>
        </authorList>
    </citation>
    <scope>NUCLEOTIDE SEQUENCE [LARGE SCALE GENOMIC DNA]</scope>
    <source>
        <strain evidence="2 3">DSM 22244</strain>
    </source>
</reference>
<accession>A0A7D7SHH7</accession>
<gene>
    <name evidence="2" type="ORF">H3L94_01970</name>
</gene>
<evidence type="ECO:0000259" key="1">
    <source>
        <dbReference type="Pfam" id="PF06048"/>
    </source>
</evidence>
<evidence type="ECO:0000313" key="2">
    <source>
        <dbReference type="EMBL" id="QMT40849.1"/>
    </source>
</evidence>
<feature type="domain" description="DUF927" evidence="1">
    <location>
        <begin position="2"/>
        <end position="127"/>
    </location>
</feature>
<proteinExistence type="predicted"/>
<dbReference type="Proteomes" id="UP000514752">
    <property type="component" value="Chromosome"/>
</dbReference>
<dbReference type="AlphaFoldDB" id="A0A7D7SHH7"/>
<name>A0A7D7SHH7_9NEIS</name>
<sequence>MLADYLQTDGLHTPYTVTAQSGWAARQSAYVLPSGEILAADKGKHAPRVIYNGDKSQAAAYAANGTLADWQLQVARYAAGNSRLSLAIGTALAAPLLGLLGMESGGFHLFGDSRDGKSTAARAALSV</sequence>
<evidence type="ECO:0000313" key="3">
    <source>
        <dbReference type="Proteomes" id="UP000514752"/>
    </source>
</evidence>
<organism evidence="2 3">
    <name type="scientific">Neisseria shayeganii</name>
    <dbReference type="NCBI Taxonomy" id="607712"/>
    <lineage>
        <taxon>Bacteria</taxon>
        <taxon>Pseudomonadati</taxon>
        <taxon>Pseudomonadota</taxon>
        <taxon>Betaproteobacteria</taxon>
        <taxon>Neisseriales</taxon>
        <taxon>Neisseriaceae</taxon>
        <taxon>Neisseria</taxon>
    </lineage>
</organism>
<dbReference type="InterPro" id="IPR009270">
    <property type="entry name" value="DUF927"/>
</dbReference>
<protein>
    <submittedName>
        <fullName evidence="2">DUF927 domain-containing protein</fullName>
    </submittedName>
</protein>
<dbReference type="EMBL" id="CP059567">
    <property type="protein sequence ID" value="QMT40849.1"/>
    <property type="molecule type" value="Genomic_DNA"/>
</dbReference>
<dbReference type="Pfam" id="PF06048">
    <property type="entry name" value="DUF927"/>
    <property type="match status" value="1"/>
</dbReference>
<dbReference type="KEGG" id="nsg:H3L94_01970"/>